<sequence length="488" mass="53873">MMSRIASLGAMLLLSTLNAPAAACKNVLFIMADDLRPELGCYGAAAITPNLDALARRGVLFQRAYCQQAVCNPSRSSMLTGLRPGTLGLYVNGTHFRELKPDVETLPGWMKAHGYTTRCVGKIFHNWHTKEHGDPRAWSAPEFLHYANHGDDTPQVSGPLPPNLATTTGTMHLYGKEPICECRDVPDEAYYDGRVAAEAVRVLGEVKDRPFFLAVGFWKPHAPFNAPKKYWDLYQRDRLPALNPARPLAAPEIAFHQSTEVLGPPEKQPVPTREQVAEMRHGYYAGISYMDAQLGKVTAALAKHGLLDSTLIVFWGDHGYHIGEHGLWGKTTNFELDARVPLILVPPKARHAGVQTLALVEMVDLFPTITALCDIPPAPGLDGISLVPLLDNPGSTLKEAAYTQHPRPAYADRTKRGRPEVMGFSVRTNSLRYTEWRDYDSGRVTATELYDHSRQEAELDNSIATPAAPAALEHARNLLHRQFPPASQ</sequence>
<evidence type="ECO:0000256" key="4">
    <source>
        <dbReference type="ARBA" id="ARBA00022729"/>
    </source>
</evidence>
<dbReference type="InterPro" id="IPR024607">
    <property type="entry name" value="Sulfatase_CS"/>
</dbReference>
<keyword evidence="6" id="KW-0106">Calcium</keyword>
<comment type="cofactor">
    <cofactor evidence="1">
        <name>Ca(2+)</name>
        <dbReference type="ChEBI" id="CHEBI:29108"/>
    </cofactor>
</comment>
<dbReference type="GO" id="GO:0005737">
    <property type="term" value="C:cytoplasm"/>
    <property type="evidence" value="ECO:0007669"/>
    <property type="project" value="TreeGrafter"/>
</dbReference>
<proteinExistence type="inferred from homology"/>
<feature type="signal peptide" evidence="7">
    <location>
        <begin position="1"/>
        <end position="21"/>
    </location>
</feature>
<evidence type="ECO:0000256" key="2">
    <source>
        <dbReference type="ARBA" id="ARBA00008779"/>
    </source>
</evidence>
<keyword evidence="10" id="KW-1185">Reference proteome</keyword>
<dbReference type="EMBL" id="JACHIG010000006">
    <property type="protein sequence ID" value="MBB5033553.1"/>
    <property type="molecule type" value="Genomic_DNA"/>
</dbReference>
<protein>
    <submittedName>
        <fullName evidence="9">Iduronate 2-sulfatase</fullName>
        <ecNumber evidence="9">3.1.6.13</ecNumber>
    </submittedName>
</protein>
<evidence type="ECO:0000256" key="5">
    <source>
        <dbReference type="ARBA" id="ARBA00022801"/>
    </source>
</evidence>
<dbReference type="PANTHER" id="PTHR45953:SF1">
    <property type="entry name" value="IDURONATE 2-SULFATASE"/>
    <property type="match status" value="1"/>
</dbReference>
<dbReference type="RefSeq" id="WP_184340477.1">
    <property type="nucleotide sequence ID" value="NZ_JACHIG010000006.1"/>
</dbReference>
<organism evidence="9 10">
    <name type="scientific">Prosthecobacter vanneervenii</name>
    <dbReference type="NCBI Taxonomy" id="48466"/>
    <lineage>
        <taxon>Bacteria</taxon>
        <taxon>Pseudomonadati</taxon>
        <taxon>Verrucomicrobiota</taxon>
        <taxon>Verrucomicrobiia</taxon>
        <taxon>Verrucomicrobiales</taxon>
        <taxon>Verrucomicrobiaceae</taxon>
        <taxon>Prosthecobacter</taxon>
    </lineage>
</organism>
<keyword evidence="5 9" id="KW-0378">Hydrolase</keyword>
<dbReference type="InterPro" id="IPR000917">
    <property type="entry name" value="Sulfatase_N"/>
</dbReference>
<dbReference type="Gene3D" id="3.40.720.10">
    <property type="entry name" value="Alkaline Phosphatase, subunit A"/>
    <property type="match status" value="1"/>
</dbReference>
<dbReference type="PANTHER" id="PTHR45953">
    <property type="entry name" value="IDURONATE 2-SULFATASE"/>
    <property type="match status" value="1"/>
</dbReference>
<dbReference type="GO" id="GO:0046872">
    <property type="term" value="F:metal ion binding"/>
    <property type="evidence" value="ECO:0007669"/>
    <property type="project" value="UniProtKB-KW"/>
</dbReference>
<dbReference type="GO" id="GO:0004423">
    <property type="term" value="F:iduronate-2-sulfatase activity"/>
    <property type="evidence" value="ECO:0007669"/>
    <property type="project" value="UniProtKB-EC"/>
</dbReference>
<dbReference type="SUPFAM" id="SSF53649">
    <property type="entry name" value="Alkaline phosphatase-like"/>
    <property type="match status" value="1"/>
</dbReference>
<dbReference type="AlphaFoldDB" id="A0A7W7YCA7"/>
<gene>
    <name evidence="9" type="ORF">HNQ65_003141</name>
</gene>
<comment type="caution">
    <text evidence="9">The sequence shown here is derived from an EMBL/GenBank/DDBJ whole genome shotgun (WGS) entry which is preliminary data.</text>
</comment>
<evidence type="ECO:0000256" key="6">
    <source>
        <dbReference type="ARBA" id="ARBA00022837"/>
    </source>
</evidence>
<reference evidence="9 10" key="1">
    <citation type="submission" date="2020-08" db="EMBL/GenBank/DDBJ databases">
        <title>Genomic Encyclopedia of Type Strains, Phase IV (KMG-IV): sequencing the most valuable type-strain genomes for metagenomic binning, comparative biology and taxonomic classification.</title>
        <authorList>
            <person name="Goeker M."/>
        </authorList>
    </citation>
    <scope>NUCLEOTIDE SEQUENCE [LARGE SCALE GENOMIC DNA]</scope>
    <source>
        <strain evidence="9 10">DSM 12252</strain>
    </source>
</reference>
<feature type="chain" id="PRO_5031212432" evidence="7">
    <location>
        <begin position="22"/>
        <end position="488"/>
    </location>
</feature>
<dbReference type="CDD" id="cd16030">
    <property type="entry name" value="iduronate-2-sulfatase"/>
    <property type="match status" value="1"/>
</dbReference>
<dbReference type="EC" id="3.1.6.13" evidence="9"/>
<comment type="similarity">
    <text evidence="2">Belongs to the sulfatase family.</text>
</comment>
<feature type="domain" description="Sulfatase N-terminal" evidence="8">
    <location>
        <begin position="25"/>
        <end position="374"/>
    </location>
</feature>
<evidence type="ECO:0000256" key="1">
    <source>
        <dbReference type="ARBA" id="ARBA00001913"/>
    </source>
</evidence>
<evidence type="ECO:0000256" key="3">
    <source>
        <dbReference type="ARBA" id="ARBA00022723"/>
    </source>
</evidence>
<dbReference type="InterPro" id="IPR017850">
    <property type="entry name" value="Alkaline_phosphatase_core_sf"/>
</dbReference>
<name>A0A7W7YCA7_9BACT</name>
<dbReference type="Proteomes" id="UP000590740">
    <property type="component" value="Unassembled WGS sequence"/>
</dbReference>
<keyword evidence="3" id="KW-0479">Metal-binding</keyword>
<accession>A0A7W7YCA7</accession>
<dbReference type="InterPro" id="IPR035874">
    <property type="entry name" value="IDS"/>
</dbReference>
<dbReference type="PROSITE" id="PS00149">
    <property type="entry name" value="SULFATASE_2"/>
    <property type="match status" value="1"/>
</dbReference>
<evidence type="ECO:0000313" key="9">
    <source>
        <dbReference type="EMBL" id="MBB5033553.1"/>
    </source>
</evidence>
<evidence type="ECO:0000313" key="10">
    <source>
        <dbReference type="Proteomes" id="UP000590740"/>
    </source>
</evidence>
<keyword evidence="4 7" id="KW-0732">Signal</keyword>
<evidence type="ECO:0000259" key="8">
    <source>
        <dbReference type="Pfam" id="PF00884"/>
    </source>
</evidence>
<evidence type="ECO:0000256" key="7">
    <source>
        <dbReference type="SAM" id="SignalP"/>
    </source>
</evidence>
<dbReference type="Pfam" id="PF00884">
    <property type="entry name" value="Sulfatase"/>
    <property type="match status" value="1"/>
</dbReference>